<dbReference type="EMBL" id="ML769384">
    <property type="protein sequence ID" value="KAE9410801.1"/>
    <property type="molecule type" value="Genomic_DNA"/>
</dbReference>
<evidence type="ECO:0000313" key="2">
    <source>
        <dbReference type="EMBL" id="KAE9410801.1"/>
    </source>
</evidence>
<sequence length="158" mass="17991">MLGAQRNDVRQAVFFDFPTQSLLLSRHGQQRERSKRQSGRSLSQLNGSSELHRKCSRTLAVFQFAPTTRAAGKDVLNAALTRSRKTLVFLILCLIAAQIKHRLKFKPMNGMFRSKFKVAYDQLFIFHLLLVLSHPHHHPSTSKSSNRVTYRGNTGLCL</sequence>
<feature type="compositionally biased region" description="Polar residues" evidence="1">
    <location>
        <begin position="39"/>
        <end position="49"/>
    </location>
</feature>
<protein>
    <submittedName>
        <fullName evidence="2">Uncharacterized protein</fullName>
    </submittedName>
</protein>
<gene>
    <name evidence="2" type="ORF">BT96DRAFT_238919</name>
</gene>
<reference evidence="2" key="1">
    <citation type="journal article" date="2019" name="Environ. Microbiol.">
        <title>Fungal ecological strategies reflected in gene transcription - a case study of two litter decomposers.</title>
        <authorList>
            <person name="Barbi F."/>
            <person name="Kohler A."/>
            <person name="Barry K."/>
            <person name="Baskaran P."/>
            <person name="Daum C."/>
            <person name="Fauchery L."/>
            <person name="Ihrmark K."/>
            <person name="Kuo A."/>
            <person name="LaButti K."/>
            <person name="Lipzen A."/>
            <person name="Morin E."/>
            <person name="Grigoriev I.V."/>
            <person name="Henrissat B."/>
            <person name="Lindahl B."/>
            <person name="Martin F."/>
        </authorList>
    </citation>
    <scope>NUCLEOTIDE SEQUENCE</scope>
    <source>
        <strain evidence="2">JB14</strain>
    </source>
</reference>
<dbReference type="AlphaFoldDB" id="A0A6A4IJL2"/>
<evidence type="ECO:0000313" key="3">
    <source>
        <dbReference type="Proteomes" id="UP000799118"/>
    </source>
</evidence>
<keyword evidence="3" id="KW-1185">Reference proteome</keyword>
<name>A0A6A4IJL2_9AGAR</name>
<feature type="region of interest" description="Disordered" evidence="1">
    <location>
        <begin position="26"/>
        <end position="49"/>
    </location>
</feature>
<proteinExistence type="predicted"/>
<accession>A0A6A4IJL2</accession>
<evidence type="ECO:0000256" key="1">
    <source>
        <dbReference type="SAM" id="MobiDB-lite"/>
    </source>
</evidence>
<dbReference type="Proteomes" id="UP000799118">
    <property type="component" value="Unassembled WGS sequence"/>
</dbReference>
<organism evidence="2 3">
    <name type="scientific">Gymnopus androsaceus JB14</name>
    <dbReference type="NCBI Taxonomy" id="1447944"/>
    <lineage>
        <taxon>Eukaryota</taxon>
        <taxon>Fungi</taxon>
        <taxon>Dikarya</taxon>
        <taxon>Basidiomycota</taxon>
        <taxon>Agaricomycotina</taxon>
        <taxon>Agaricomycetes</taxon>
        <taxon>Agaricomycetidae</taxon>
        <taxon>Agaricales</taxon>
        <taxon>Marasmiineae</taxon>
        <taxon>Omphalotaceae</taxon>
        <taxon>Gymnopus</taxon>
    </lineage>
</organism>